<dbReference type="GeneID" id="9615374"/>
<dbReference type="eggNOG" id="KOG1516">
    <property type="taxonomic scope" value="Eukaryota"/>
</dbReference>
<proteinExistence type="predicted"/>
<sequence length="518" mass="53771">MLVRPSASVPGPPQRIVYGPQQRSFVPISNGQTPSFESAWQYSANNKFAYSELQKFGRRRVVAMSFLREALKGAKADVVSAGDDLLPRLARAARVARILGLELAAIAALAPYGAYAMSVYRSYPTGSGSTNNSTNNSDKCTSSRLRFISCRRVGTMVEEVSAALSWTFDNVASTKLERKTGAPSARRSATEIQMQRCRTTEVYMYDKMSSLKHYEFEKSRAVHELSMMKRAVGGPMGFAAASPSVILARAAAGTAPAPYDQDSAAAAAAAAAGSSSLFTSYFTSFELLGDAIPTRSGLNGLEAAAAAAAVGSQTAAAAAAAAAERGPVFNLAAASRLPPFVVMGSCSDHMVPWHEGAELVLQLRRCGVPVRHLLYNHVGHGDFVMAWRPLKAAAAIAAAAAAAAAAGPPPPPSSSSSSAIAAATAPDMHLEGLLPCGRDLLRIALGRVQLMAATAAAAAPTHHLPPGRSSAAVSAAGGDGELTPSGVTAPGLGLQLMPDVDEQRSPQALITAAHQSKL</sequence>
<dbReference type="InParanoid" id="D8TXL0"/>
<reference evidence="2 3" key="1">
    <citation type="journal article" date="2010" name="Science">
        <title>Genomic analysis of organismal complexity in the multicellular green alga Volvox carteri.</title>
        <authorList>
            <person name="Prochnik S.E."/>
            <person name="Umen J."/>
            <person name="Nedelcu A.M."/>
            <person name="Hallmann A."/>
            <person name="Miller S.M."/>
            <person name="Nishii I."/>
            <person name="Ferris P."/>
            <person name="Kuo A."/>
            <person name="Mitros T."/>
            <person name="Fritz-Laylin L.K."/>
            <person name="Hellsten U."/>
            <person name="Chapman J."/>
            <person name="Simakov O."/>
            <person name="Rensing S.A."/>
            <person name="Terry A."/>
            <person name="Pangilinan J."/>
            <person name="Kapitonov V."/>
            <person name="Jurka J."/>
            <person name="Salamov A."/>
            <person name="Shapiro H."/>
            <person name="Schmutz J."/>
            <person name="Grimwood J."/>
            <person name="Lindquist E."/>
            <person name="Lucas S."/>
            <person name="Grigoriev I.V."/>
            <person name="Schmitt R."/>
            <person name="Kirk D."/>
            <person name="Rokhsar D.S."/>
        </authorList>
    </citation>
    <scope>NUCLEOTIDE SEQUENCE [LARGE SCALE GENOMIC DNA]</scope>
    <source>
        <strain evidence="3">f. Nagariensis / Eve</strain>
    </source>
</reference>
<evidence type="ECO:0000256" key="1">
    <source>
        <dbReference type="SAM" id="MobiDB-lite"/>
    </source>
</evidence>
<dbReference type="STRING" id="3068.D8TXL0"/>
<feature type="compositionally biased region" description="Low complexity" evidence="1">
    <location>
        <begin position="467"/>
        <end position="476"/>
    </location>
</feature>
<keyword evidence="3" id="KW-1185">Reference proteome</keyword>
<dbReference type="Proteomes" id="UP000001058">
    <property type="component" value="Unassembled WGS sequence"/>
</dbReference>
<dbReference type="SUPFAM" id="SSF53474">
    <property type="entry name" value="alpha/beta-Hydrolases"/>
    <property type="match status" value="1"/>
</dbReference>
<dbReference type="InterPro" id="IPR029058">
    <property type="entry name" value="AB_hydrolase_fold"/>
</dbReference>
<dbReference type="Gene3D" id="3.40.50.1820">
    <property type="entry name" value="alpha/beta hydrolase"/>
    <property type="match status" value="1"/>
</dbReference>
<evidence type="ECO:0000313" key="3">
    <source>
        <dbReference type="Proteomes" id="UP000001058"/>
    </source>
</evidence>
<dbReference type="OrthoDB" id="6495301at2759"/>
<feature type="region of interest" description="Disordered" evidence="1">
    <location>
        <begin position="459"/>
        <end position="518"/>
    </location>
</feature>
<organism evidence="3">
    <name type="scientific">Volvox carteri f. nagariensis</name>
    <dbReference type="NCBI Taxonomy" id="3068"/>
    <lineage>
        <taxon>Eukaryota</taxon>
        <taxon>Viridiplantae</taxon>
        <taxon>Chlorophyta</taxon>
        <taxon>core chlorophytes</taxon>
        <taxon>Chlorophyceae</taxon>
        <taxon>CS clade</taxon>
        <taxon>Chlamydomonadales</taxon>
        <taxon>Volvocaceae</taxon>
        <taxon>Volvox</taxon>
    </lineage>
</organism>
<gene>
    <name evidence="2" type="ORF">VOLCADRAFT_91633</name>
</gene>
<dbReference type="RefSeq" id="XP_002951130.1">
    <property type="nucleotide sequence ID" value="XM_002951084.1"/>
</dbReference>
<dbReference type="EMBL" id="GL378343">
    <property type="protein sequence ID" value="EFJ47659.1"/>
    <property type="molecule type" value="Genomic_DNA"/>
</dbReference>
<dbReference type="AlphaFoldDB" id="D8TXL0"/>
<protein>
    <submittedName>
        <fullName evidence="2">Uncharacterized protein</fullName>
    </submittedName>
</protein>
<dbReference type="KEGG" id="vcn:VOLCADRAFT_91633"/>
<evidence type="ECO:0000313" key="2">
    <source>
        <dbReference type="EMBL" id="EFJ47659.1"/>
    </source>
</evidence>
<name>D8TXL0_VOLCA</name>
<accession>D8TXL0</accession>